<dbReference type="EMBL" id="EAAA01002409">
    <property type="status" value="NOT_ANNOTATED_CDS"/>
    <property type="molecule type" value="Genomic_DNA"/>
</dbReference>
<keyword evidence="3" id="KW-1185">Reference proteome</keyword>
<dbReference type="Pfam" id="PF03358">
    <property type="entry name" value="FMN_red"/>
    <property type="match status" value="1"/>
</dbReference>
<dbReference type="OrthoDB" id="68575at2759"/>
<evidence type="ECO:0000313" key="2">
    <source>
        <dbReference type="Ensembl" id="ENSCINP00000014338.3"/>
    </source>
</evidence>
<accession>A0A1W2W220</accession>
<reference evidence="2" key="4">
    <citation type="submission" date="2025-09" db="UniProtKB">
        <authorList>
            <consortium name="Ensembl"/>
        </authorList>
    </citation>
    <scope>IDENTIFICATION</scope>
</reference>
<proteinExistence type="predicted"/>
<dbReference type="PANTHER" id="PTHR30543:SF21">
    <property type="entry name" value="NAD(P)H-DEPENDENT FMN REDUCTASE LOT6"/>
    <property type="match status" value="1"/>
</dbReference>
<dbReference type="Proteomes" id="UP000008144">
    <property type="component" value="Chromosome 7"/>
</dbReference>
<dbReference type="RefSeq" id="XP_002121612.2">
    <property type="nucleotide sequence ID" value="XM_002121576.5"/>
</dbReference>
<reference evidence="3" key="1">
    <citation type="journal article" date="2002" name="Science">
        <title>The draft genome of Ciona intestinalis: insights into chordate and vertebrate origins.</title>
        <authorList>
            <person name="Dehal P."/>
            <person name="Satou Y."/>
            <person name="Campbell R.K."/>
            <person name="Chapman J."/>
            <person name="Degnan B."/>
            <person name="De Tomaso A."/>
            <person name="Davidson B."/>
            <person name="Di Gregorio A."/>
            <person name="Gelpke M."/>
            <person name="Goodstein D.M."/>
            <person name="Harafuji N."/>
            <person name="Hastings K.E."/>
            <person name="Ho I."/>
            <person name="Hotta K."/>
            <person name="Huang W."/>
            <person name="Kawashima T."/>
            <person name="Lemaire P."/>
            <person name="Martinez D."/>
            <person name="Meinertzhagen I.A."/>
            <person name="Necula S."/>
            <person name="Nonaka M."/>
            <person name="Putnam N."/>
            <person name="Rash S."/>
            <person name="Saiga H."/>
            <person name="Satake M."/>
            <person name="Terry A."/>
            <person name="Yamada L."/>
            <person name="Wang H.G."/>
            <person name="Awazu S."/>
            <person name="Azumi K."/>
            <person name="Boore J."/>
            <person name="Branno M."/>
            <person name="Chin-Bow S."/>
            <person name="DeSantis R."/>
            <person name="Doyle S."/>
            <person name="Francino P."/>
            <person name="Keys D.N."/>
            <person name="Haga S."/>
            <person name="Hayashi H."/>
            <person name="Hino K."/>
            <person name="Imai K.S."/>
            <person name="Inaba K."/>
            <person name="Kano S."/>
            <person name="Kobayashi K."/>
            <person name="Kobayashi M."/>
            <person name="Lee B.I."/>
            <person name="Makabe K.W."/>
            <person name="Manohar C."/>
            <person name="Matassi G."/>
            <person name="Medina M."/>
            <person name="Mochizuki Y."/>
            <person name="Mount S."/>
            <person name="Morishita T."/>
            <person name="Miura S."/>
            <person name="Nakayama A."/>
            <person name="Nishizaka S."/>
            <person name="Nomoto H."/>
            <person name="Ohta F."/>
            <person name="Oishi K."/>
            <person name="Rigoutsos I."/>
            <person name="Sano M."/>
            <person name="Sasaki A."/>
            <person name="Sasakura Y."/>
            <person name="Shoguchi E."/>
            <person name="Shin-i T."/>
            <person name="Spagnuolo A."/>
            <person name="Stainier D."/>
            <person name="Suzuki M.M."/>
            <person name="Tassy O."/>
            <person name="Takatori N."/>
            <person name="Tokuoka M."/>
            <person name="Yagi K."/>
            <person name="Yoshizaki F."/>
            <person name="Wada S."/>
            <person name="Zhang C."/>
            <person name="Hyatt P.D."/>
            <person name="Larimer F."/>
            <person name="Detter C."/>
            <person name="Doggett N."/>
            <person name="Glavina T."/>
            <person name="Hawkins T."/>
            <person name="Richardson P."/>
            <person name="Lucas S."/>
            <person name="Kohara Y."/>
            <person name="Levine M."/>
            <person name="Satoh N."/>
            <person name="Rokhsar D.S."/>
        </authorList>
    </citation>
    <scope>NUCLEOTIDE SEQUENCE [LARGE SCALE GENOMIC DNA]</scope>
</reference>
<dbReference type="GO" id="GO:0016491">
    <property type="term" value="F:oxidoreductase activity"/>
    <property type="evidence" value="ECO:0007669"/>
    <property type="project" value="InterPro"/>
</dbReference>
<dbReference type="FunFam" id="3.40.50.360:FF:000078">
    <property type="entry name" value="Chromate reductase"/>
    <property type="match status" value="1"/>
</dbReference>
<dbReference type="SUPFAM" id="SSF52218">
    <property type="entry name" value="Flavoproteins"/>
    <property type="match status" value="1"/>
</dbReference>
<evidence type="ECO:0000313" key="3">
    <source>
        <dbReference type="Proteomes" id="UP000008144"/>
    </source>
</evidence>
<dbReference type="AlphaFoldDB" id="F6SYI7"/>
<dbReference type="GeneTree" id="ENSGT00390000005275"/>
<dbReference type="InParanoid" id="F6SYI7"/>
<dbReference type="EMBL" id="EAAA01002408">
    <property type="status" value="NOT_ANNOTATED_CDS"/>
    <property type="molecule type" value="Genomic_DNA"/>
</dbReference>
<dbReference type="GeneID" id="100183100"/>
<reference evidence="2" key="3">
    <citation type="submission" date="2025-08" db="UniProtKB">
        <authorList>
            <consortium name="Ensembl"/>
        </authorList>
    </citation>
    <scope>IDENTIFICATION</scope>
</reference>
<dbReference type="GO" id="GO:0010181">
    <property type="term" value="F:FMN binding"/>
    <property type="evidence" value="ECO:0000318"/>
    <property type="project" value="GO_Central"/>
</dbReference>
<accession>F6SYI7</accession>
<dbReference type="STRING" id="7719.ENSCINP00000014338"/>
<dbReference type="InterPro" id="IPR050712">
    <property type="entry name" value="NAD(P)H-dep_reductase"/>
</dbReference>
<dbReference type="InterPro" id="IPR029039">
    <property type="entry name" value="Flavoprotein-like_sf"/>
</dbReference>
<reference evidence="2" key="2">
    <citation type="journal article" date="2008" name="Genome Biol.">
        <title>Improved genome assembly and evidence-based global gene model set for the chordate Ciona intestinalis: new insight into intron and operon populations.</title>
        <authorList>
            <person name="Satou Y."/>
            <person name="Mineta K."/>
            <person name="Ogasawara M."/>
            <person name="Sasakura Y."/>
            <person name="Shoguchi E."/>
            <person name="Ueno K."/>
            <person name="Yamada L."/>
            <person name="Matsumoto J."/>
            <person name="Wasserscheid J."/>
            <person name="Dewar K."/>
            <person name="Wiley G.B."/>
            <person name="Macmil S.L."/>
            <person name="Roe B.A."/>
            <person name="Zeller R.W."/>
            <person name="Hastings K.E."/>
            <person name="Lemaire P."/>
            <person name="Lindquist E."/>
            <person name="Endo T."/>
            <person name="Hotta K."/>
            <person name="Inaba K."/>
        </authorList>
    </citation>
    <scope>NUCLEOTIDE SEQUENCE [LARGE SCALE GENOMIC DNA]</scope>
    <source>
        <strain evidence="2">wild type</strain>
    </source>
</reference>
<dbReference type="PANTHER" id="PTHR30543">
    <property type="entry name" value="CHROMATE REDUCTASE"/>
    <property type="match status" value="1"/>
</dbReference>
<name>F6SYI7_CIOIN</name>
<organism evidence="2 3">
    <name type="scientific">Ciona intestinalis</name>
    <name type="common">Transparent sea squirt</name>
    <name type="synonym">Ascidia intestinalis</name>
    <dbReference type="NCBI Taxonomy" id="7719"/>
    <lineage>
        <taxon>Eukaryota</taxon>
        <taxon>Metazoa</taxon>
        <taxon>Chordata</taxon>
        <taxon>Tunicata</taxon>
        <taxon>Ascidiacea</taxon>
        <taxon>Phlebobranchia</taxon>
        <taxon>Cionidae</taxon>
        <taxon>Ciona</taxon>
    </lineage>
</organism>
<dbReference type="KEGG" id="cin:100183100"/>
<feature type="domain" description="NADPH-dependent FMN reductase-like" evidence="1">
    <location>
        <begin position="6"/>
        <end position="156"/>
    </location>
</feature>
<dbReference type="Ensembl" id="ENSCINT00000014338.3">
    <property type="protein sequence ID" value="ENSCINP00000014338.3"/>
    <property type="gene ID" value="ENSCING00000006981.3"/>
</dbReference>
<dbReference type="OMA" id="EYFWRPS"/>
<gene>
    <name evidence="2" type="primary">LOC100183100</name>
</gene>
<evidence type="ECO:0000259" key="1">
    <source>
        <dbReference type="Pfam" id="PF03358"/>
    </source>
</evidence>
<dbReference type="GO" id="GO:0005829">
    <property type="term" value="C:cytosol"/>
    <property type="evidence" value="ECO:0000318"/>
    <property type="project" value="GO_Central"/>
</dbReference>
<dbReference type="InterPro" id="IPR005025">
    <property type="entry name" value="FMN_Rdtase-like_dom"/>
</dbReference>
<sequence>MATWQKVVVFIGSAREVRLGERVTKFVVNKLKEKKLEVVLVDPKKFEVPILQKPVHFYRPNDIPPPANNLVSMNKHITEADAIVVISCEYNHCIPPGLTNIMDHFGPKSFDKKPSGIVTYSPSSVGGARAGVQLRSLLGELGCISVSNMFTIPQVHTAISESGEPLDSEGGKHMDSAVGKLLAQLEWWANAAKAQRAVKENF</sequence>
<protein>
    <submittedName>
        <fullName evidence="2">Quinone reductase-like</fullName>
    </submittedName>
</protein>
<dbReference type="HOGENOM" id="CLU_055322_2_2_1"/>
<dbReference type="Gene3D" id="3.40.50.360">
    <property type="match status" value="1"/>
</dbReference>